<dbReference type="SUPFAM" id="SSF53756">
    <property type="entry name" value="UDP-Glycosyltransferase/glycogen phosphorylase"/>
    <property type="match status" value="1"/>
</dbReference>
<dbReference type="InterPro" id="IPR001296">
    <property type="entry name" value="Glyco_trans_1"/>
</dbReference>
<dbReference type="Proteomes" id="UP000230108">
    <property type="component" value="Unassembled WGS sequence"/>
</dbReference>
<comment type="caution">
    <text evidence="3">The sequence shown here is derived from an EMBL/GenBank/DDBJ whole genome shotgun (WGS) entry which is preliminary data.</text>
</comment>
<dbReference type="GO" id="GO:0016757">
    <property type="term" value="F:glycosyltransferase activity"/>
    <property type="evidence" value="ECO:0007669"/>
    <property type="project" value="InterPro"/>
</dbReference>
<dbReference type="EMBL" id="PFLF01000088">
    <property type="protein sequence ID" value="PIY68775.1"/>
    <property type="molecule type" value="Genomic_DNA"/>
</dbReference>
<organism evidence="3 4">
    <name type="scientific">Candidatus Roizmanbacteria bacterium CG_4_10_14_0_8_um_filter_39_9</name>
    <dbReference type="NCBI Taxonomy" id="1974829"/>
    <lineage>
        <taxon>Bacteria</taxon>
        <taxon>Candidatus Roizmaniibacteriota</taxon>
    </lineage>
</organism>
<sequence>KKDIVTMLGFTPSQVQVLYPTLPSLFWEEKQKNQERAQGEYCIYVGDGTWNKNLCNMAHAIKKANVVAMFVGKIFESENKISHPWQRELNEFKTLTKNDKRFIFPGFVTDFELLKLYEQARVNILLSRDEGFGFSYVEAASCGCPSLLADRPVFHEISGENAVFADPENPGEIAKKLLVFFDPHYDRGALSENVKKRSLFFNSNSFRTSLLHIIYPV</sequence>
<name>A0A2M7QC17_9BACT</name>
<keyword evidence="1" id="KW-0808">Transferase</keyword>
<evidence type="ECO:0000259" key="2">
    <source>
        <dbReference type="Pfam" id="PF00534"/>
    </source>
</evidence>
<dbReference type="PANTHER" id="PTHR46401:SF2">
    <property type="entry name" value="GLYCOSYLTRANSFERASE WBBK-RELATED"/>
    <property type="match status" value="1"/>
</dbReference>
<dbReference type="Pfam" id="PF00534">
    <property type="entry name" value="Glycos_transf_1"/>
    <property type="match status" value="1"/>
</dbReference>
<accession>A0A2M7QC17</accession>
<evidence type="ECO:0000313" key="3">
    <source>
        <dbReference type="EMBL" id="PIY68775.1"/>
    </source>
</evidence>
<dbReference type="Gene3D" id="3.40.50.2000">
    <property type="entry name" value="Glycogen Phosphorylase B"/>
    <property type="match status" value="1"/>
</dbReference>
<dbReference type="AlphaFoldDB" id="A0A2M7QC17"/>
<proteinExistence type="predicted"/>
<feature type="domain" description="Glycosyl transferase family 1" evidence="2">
    <location>
        <begin position="27"/>
        <end position="196"/>
    </location>
</feature>
<evidence type="ECO:0000256" key="1">
    <source>
        <dbReference type="ARBA" id="ARBA00022679"/>
    </source>
</evidence>
<evidence type="ECO:0000313" key="4">
    <source>
        <dbReference type="Proteomes" id="UP000230108"/>
    </source>
</evidence>
<dbReference type="PANTHER" id="PTHR46401">
    <property type="entry name" value="GLYCOSYLTRANSFERASE WBBK-RELATED"/>
    <property type="match status" value="1"/>
</dbReference>
<protein>
    <recommendedName>
        <fullName evidence="2">Glycosyl transferase family 1 domain-containing protein</fullName>
    </recommendedName>
</protein>
<gene>
    <name evidence="3" type="ORF">COY90_04070</name>
</gene>
<reference evidence="4" key="1">
    <citation type="submission" date="2017-09" db="EMBL/GenBank/DDBJ databases">
        <title>Depth-based differentiation of microbial function through sediment-hosted aquifers and enrichment of novel symbionts in the deep terrestrial subsurface.</title>
        <authorList>
            <person name="Probst A.J."/>
            <person name="Ladd B."/>
            <person name="Jarett J.K."/>
            <person name="Geller-Mcgrath D.E."/>
            <person name="Sieber C.M.K."/>
            <person name="Emerson J.B."/>
            <person name="Anantharaman K."/>
            <person name="Thomas B.C."/>
            <person name="Malmstrom R."/>
            <person name="Stieglmeier M."/>
            <person name="Klingl A."/>
            <person name="Woyke T."/>
            <person name="Ryan C.M."/>
            <person name="Banfield J.F."/>
        </authorList>
    </citation>
    <scope>NUCLEOTIDE SEQUENCE [LARGE SCALE GENOMIC DNA]</scope>
</reference>
<feature type="non-terminal residue" evidence="3">
    <location>
        <position position="1"/>
    </location>
</feature>